<dbReference type="AlphaFoldDB" id="A0A8J5X5T7"/>
<evidence type="ECO:0000313" key="1">
    <source>
        <dbReference type="EMBL" id="KAG8458489.1"/>
    </source>
</evidence>
<name>A0A8J5X5T7_DIALT</name>
<keyword evidence="2" id="KW-1185">Reference proteome</keyword>
<dbReference type="EMBL" id="JAGTXO010000050">
    <property type="protein sequence ID" value="KAG8458489.1"/>
    <property type="molecule type" value="Genomic_DNA"/>
</dbReference>
<reference evidence="1" key="1">
    <citation type="submission" date="2021-05" db="EMBL/GenBank/DDBJ databases">
        <title>The genome of the haptophyte Pavlova lutheri (Diacronema luteri, Pavlovales) - a model for lipid biosynthesis in eukaryotic algae.</title>
        <authorList>
            <person name="Hulatt C.J."/>
            <person name="Posewitz M.C."/>
        </authorList>
    </citation>
    <scope>NUCLEOTIDE SEQUENCE</scope>
    <source>
        <strain evidence="1">NIVA-4/92</strain>
    </source>
</reference>
<gene>
    <name evidence="1" type="ORF">KFE25_003024</name>
</gene>
<evidence type="ECO:0000313" key="2">
    <source>
        <dbReference type="Proteomes" id="UP000751190"/>
    </source>
</evidence>
<proteinExistence type="predicted"/>
<protein>
    <submittedName>
        <fullName evidence="1">Uncharacterized protein</fullName>
    </submittedName>
</protein>
<dbReference type="Proteomes" id="UP000751190">
    <property type="component" value="Unassembled WGS sequence"/>
</dbReference>
<comment type="caution">
    <text evidence="1">The sequence shown here is derived from an EMBL/GenBank/DDBJ whole genome shotgun (WGS) entry which is preliminary data.</text>
</comment>
<organism evidence="1 2">
    <name type="scientific">Diacronema lutheri</name>
    <name type="common">Unicellular marine alga</name>
    <name type="synonym">Monochrysis lutheri</name>
    <dbReference type="NCBI Taxonomy" id="2081491"/>
    <lineage>
        <taxon>Eukaryota</taxon>
        <taxon>Haptista</taxon>
        <taxon>Haptophyta</taxon>
        <taxon>Pavlovophyceae</taxon>
        <taxon>Pavlovales</taxon>
        <taxon>Pavlovaceae</taxon>
        <taxon>Diacronema</taxon>
    </lineage>
</organism>
<dbReference type="OrthoDB" id="10631995at2759"/>
<sequence length="480" mass="52311">MARIWRGGLERARDGTHAVWNVLATAAVRARSALPAALLATPPHASPAVSGRLLDRIRTLLGAGPAWLSAPSDAPGIGPAPPLQCARAAVEELDARVSRLILSPIPQRVPDLDERILHQWCAVNRRWLFGRTPYLFAYEWFVAVHANKHSVCQFQGDLVLWDGASSFLTLECKMIKPRHPSKVERLRQVGAQASLAAEMLNPFLFSRRRARRNPTFSSAQFLQTHDAFRMSHARLSSARMPELVIPSGVIAHIDRVQVQRVDGVFMTNLLAEHGALPGGLLADVAPLDAARLAARCQQSLDDFCANALVVTPTALDARLQRLARKRTGEQSTAARAQQPNVPCALLDGACESPQPDDAPPPLPVPPSSMPLPLPQLAEGALLASADELRGELSRRAVQALRESKDGRLTLSRLAAKVLPESVSFRELNVRLGAGVQPGDKVPPTKRLGFKDFLLSEEPFEIVEEEEVMLKSAFKEGSCEC</sequence>
<accession>A0A8J5X5T7</accession>